<evidence type="ECO:0000256" key="5">
    <source>
        <dbReference type="SAM" id="MobiDB-lite"/>
    </source>
</evidence>
<evidence type="ECO:0000256" key="4">
    <source>
        <dbReference type="ARBA" id="ARBA00023054"/>
    </source>
</evidence>
<keyword evidence="2" id="KW-0853">WD repeat</keyword>
<dbReference type="Pfam" id="PF15390">
    <property type="entry name" value="WDCP"/>
    <property type="match status" value="1"/>
</dbReference>
<proteinExistence type="predicted"/>
<feature type="compositionally biased region" description="Low complexity" evidence="5">
    <location>
        <begin position="814"/>
        <end position="825"/>
    </location>
</feature>
<feature type="region of interest" description="Disordered" evidence="5">
    <location>
        <begin position="436"/>
        <end position="456"/>
    </location>
</feature>
<dbReference type="OrthoDB" id="6409262at2759"/>
<sequence>MDLGKAKLLRTGLNALHQAVHPVHGIAWTDGKQVCLTSISHVDGEVKFGDANVIGQFEHVFGLFWGPSPGAGGTVGSPALLAVQHKKHVTVWQLQLSALEQNKLLCTQTCEVSEPLPLLPQGCVWHPKLDALAVLTKRDASVLFSVRADNRRVKAEVRVSGSIRCACWTKDGARLVVAVGSALHSFVWSDAHKSLLPCSFCPAFDVGGYVCAVEPTGESQVAVATELPLDKLCDLSAGGWFEPPARDAPSPSLSDEAGAGRRFPETACSSPASPGPVDLTQLLARHRRSDPSPLLHLQRRDTLTGSGQDSSHLILVTYERKVTTSRKVCIPGILVPDIVAFDPRGSTVAVASNACSMVLVYCVASSSAVPNVQQISLEKDERPKGACFLSDKLLLLMVGRQKSSGDAAFLPSSSTSSSNTDKYVLRIVVKDLMCGSGGDPAPPSPSPSAFLPRPESPARLHHQGIRKHSEHTAWEETRNLVLPGGAPVGGLRSPGGICGGGRRKLVEEVTVERSREPSPVTSQADFSSTSSCSSITAENFDTGPRPGHRTPAFSGPASPNSGRAGCPSPRLSASEKLPLSEVKAPRPRPPPVSDKGPAAAAVRERGPERLVENMERLFTRLADMQQCVVDIKDLAPNGKKAATATSSYPGASEPPYVNVTCQKQLSENVYIDERRPVLLCEGKLRLSALHDLFDLTTVEMLHGPLWIVLVADAAGFVPLTFRPRDELTVRNGRRKTTSLLTPGTPPALAPGTPPTTAPSPPALAPGTPPTTVLSPTALAPGTPPTTAPSPPALAPGTPPTTAPSPPALAPGTPPTTVLSPTALAPGTPPTTAPSPPALAPGTPPTTAPSPPALAPGTPPTTAPSPPAPAPGTPPTTAPSPPALAPGTPPTTAPSPPALAPGTPPTTAPSPHALAPGTPPTTAPSSPSPAPIPDLSSPSPSTTVAST</sequence>
<keyword evidence="7" id="KW-1185">Reference proteome</keyword>
<feature type="compositionally biased region" description="Low complexity" evidence="5">
    <location>
        <begin position="521"/>
        <end position="536"/>
    </location>
</feature>
<accession>A0A9Q0I2Y4</accession>
<feature type="compositionally biased region" description="Low complexity" evidence="5">
    <location>
        <begin position="769"/>
        <end position="780"/>
    </location>
</feature>
<evidence type="ECO:0000256" key="3">
    <source>
        <dbReference type="ARBA" id="ARBA00022737"/>
    </source>
</evidence>
<dbReference type="PANTHER" id="PTHR14897:SF5">
    <property type="entry name" value="WD REPEAT AND COILED-COIL-CONTAINING PROTEIN"/>
    <property type="match status" value="1"/>
</dbReference>
<dbReference type="InterPro" id="IPR028041">
    <property type="entry name" value="WDCP"/>
</dbReference>
<feature type="region of interest" description="Disordered" evidence="5">
    <location>
        <begin position="243"/>
        <end position="275"/>
    </location>
</feature>
<feature type="region of interest" description="Disordered" evidence="5">
    <location>
        <begin position="508"/>
        <end position="605"/>
    </location>
</feature>
<evidence type="ECO:0000313" key="6">
    <source>
        <dbReference type="EMBL" id="KAJ3583063.1"/>
    </source>
</evidence>
<feature type="compositionally biased region" description="Pro residues" evidence="5">
    <location>
        <begin position="916"/>
        <end position="931"/>
    </location>
</feature>
<dbReference type="PANTHER" id="PTHR14897">
    <property type="entry name" value="WD REPEAT AND COILED-COIL-CONTAINING PROTEIN"/>
    <property type="match status" value="1"/>
</dbReference>
<dbReference type="SUPFAM" id="SSF82171">
    <property type="entry name" value="DPP6 N-terminal domain-like"/>
    <property type="match status" value="1"/>
</dbReference>
<keyword evidence="4" id="KW-0175">Coiled coil</keyword>
<dbReference type="EMBL" id="JANIIK010000563">
    <property type="protein sequence ID" value="KAJ3583063.1"/>
    <property type="molecule type" value="Genomic_DNA"/>
</dbReference>
<name>A0A9Q0I2Y4_9TELE</name>
<dbReference type="AlphaFoldDB" id="A0A9Q0I2Y4"/>
<protein>
    <recommendedName>
        <fullName evidence="1">WD repeat and coiled-coil-containing protein</fullName>
    </recommendedName>
</protein>
<feature type="region of interest" description="Disordered" evidence="5">
    <location>
        <begin position="732"/>
        <end position="946"/>
    </location>
</feature>
<feature type="compositionally biased region" description="Pro residues" evidence="5">
    <location>
        <begin position="826"/>
        <end position="907"/>
    </location>
</feature>
<evidence type="ECO:0000313" key="7">
    <source>
        <dbReference type="Proteomes" id="UP001148018"/>
    </source>
</evidence>
<dbReference type="PRINTS" id="PR01217">
    <property type="entry name" value="PRICHEXTENSN"/>
</dbReference>
<feature type="compositionally biased region" description="Low complexity" evidence="5">
    <location>
        <begin position="932"/>
        <end position="946"/>
    </location>
</feature>
<dbReference type="GO" id="GO:0019900">
    <property type="term" value="F:kinase binding"/>
    <property type="evidence" value="ECO:0007669"/>
    <property type="project" value="TreeGrafter"/>
</dbReference>
<comment type="caution">
    <text evidence="6">The sequence shown here is derived from an EMBL/GenBank/DDBJ whole genome shotgun (WGS) entry which is preliminary data.</text>
</comment>
<evidence type="ECO:0000256" key="1">
    <source>
        <dbReference type="ARBA" id="ARBA00015683"/>
    </source>
</evidence>
<organism evidence="6 7">
    <name type="scientific">Muraenolepis orangiensis</name>
    <name type="common">Patagonian moray cod</name>
    <dbReference type="NCBI Taxonomy" id="630683"/>
    <lineage>
        <taxon>Eukaryota</taxon>
        <taxon>Metazoa</taxon>
        <taxon>Chordata</taxon>
        <taxon>Craniata</taxon>
        <taxon>Vertebrata</taxon>
        <taxon>Euteleostomi</taxon>
        <taxon>Actinopterygii</taxon>
        <taxon>Neopterygii</taxon>
        <taxon>Teleostei</taxon>
        <taxon>Neoteleostei</taxon>
        <taxon>Acanthomorphata</taxon>
        <taxon>Zeiogadaria</taxon>
        <taxon>Gadariae</taxon>
        <taxon>Gadiformes</taxon>
        <taxon>Muraenolepidoidei</taxon>
        <taxon>Muraenolepididae</taxon>
        <taxon>Muraenolepis</taxon>
    </lineage>
</organism>
<feature type="compositionally biased region" description="Pro residues" evidence="5">
    <location>
        <begin position="781"/>
        <end position="813"/>
    </location>
</feature>
<feature type="compositionally biased region" description="Pro residues" evidence="5">
    <location>
        <begin position="743"/>
        <end position="768"/>
    </location>
</feature>
<keyword evidence="3" id="KW-0677">Repeat</keyword>
<evidence type="ECO:0000256" key="2">
    <source>
        <dbReference type="ARBA" id="ARBA00022574"/>
    </source>
</evidence>
<reference evidence="6" key="1">
    <citation type="submission" date="2022-07" db="EMBL/GenBank/DDBJ databases">
        <title>Chromosome-level genome of Muraenolepis orangiensis.</title>
        <authorList>
            <person name="Kim J."/>
        </authorList>
    </citation>
    <scope>NUCLEOTIDE SEQUENCE</scope>
    <source>
        <strain evidence="6">KU_S4_2022</strain>
        <tissue evidence="6">Muscle</tissue>
    </source>
</reference>
<dbReference type="Proteomes" id="UP001148018">
    <property type="component" value="Unassembled WGS sequence"/>
</dbReference>
<gene>
    <name evidence="6" type="ORF">NHX12_034508</name>
</gene>